<dbReference type="EMBL" id="JAGHQM010000392">
    <property type="protein sequence ID" value="KAH0562200.1"/>
    <property type="molecule type" value="Genomic_DNA"/>
</dbReference>
<evidence type="ECO:0000313" key="1">
    <source>
        <dbReference type="EMBL" id="KAH0562200.1"/>
    </source>
</evidence>
<dbReference type="AlphaFoldDB" id="A0A9P8LDU1"/>
<keyword evidence="2" id="KW-1185">Reference proteome</keyword>
<reference evidence="1" key="1">
    <citation type="submission" date="2021-03" db="EMBL/GenBank/DDBJ databases">
        <title>Comparative genomics and phylogenomic investigation of the class Geoglossomycetes provide insights into ecological specialization and systematics.</title>
        <authorList>
            <person name="Melie T."/>
            <person name="Pirro S."/>
            <person name="Miller A.N."/>
            <person name="Quandt A."/>
        </authorList>
    </citation>
    <scope>NUCLEOTIDE SEQUENCE</scope>
    <source>
        <strain evidence="1">CAQ_001_2017</strain>
    </source>
</reference>
<comment type="caution">
    <text evidence="1">The sequence shown here is derived from an EMBL/GenBank/DDBJ whole genome shotgun (WGS) entry which is preliminary data.</text>
</comment>
<dbReference type="Proteomes" id="UP000750711">
    <property type="component" value="Unassembled WGS sequence"/>
</dbReference>
<sequence>MRSALQIILCKSIVSKVAPKYAIRTTEMIPNNAPILSAIEARDMLTAIRLLSQRAVSPFVLTVSGANHLEKLAEGVFDILFDLPLTGRTEEELGTGRGEGKCQVLPPESPEEVDLYGLEEIQIREGQFGEIRNLFLQLISQGVDQAHRSEKGYSAIIWLLSIIRFGADLFYVDNISFLLSTSLHAAKTNPFHIVRARTVGDIYLQYIHTNIQVEYMGLITAFLQDEE</sequence>
<organism evidence="1 2">
    <name type="scientific">Trichoglossum hirsutum</name>
    <dbReference type="NCBI Taxonomy" id="265104"/>
    <lineage>
        <taxon>Eukaryota</taxon>
        <taxon>Fungi</taxon>
        <taxon>Dikarya</taxon>
        <taxon>Ascomycota</taxon>
        <taxon>Pezizomycotina</taxon>
        <taxon>Geoglossomycetes</taxon>
        <taxon>Geoglossales</taxon>
        <taxon>Geoglossaceae</taxon>
        <taxon>Trichoglossum</taxon>
    </lineage>
</organism>
<gene>
    <name evidence="1" type="ORF">GP486_003101</name>
</gene>
<proteinExistence type="predicted"/>
<evidence type="ECO:0000313" key="2">
    <source>
        <dbReference type="Proteomes" id="UP000750711"/>
    </source>
</evidence>
<accession>A0A9P8LDU1</accession>
<protein>
    <submittedName>
        <fullName evidence="1">Uncharacterized protein</fullName>
    </submittedName>
</protein>
<name>A0A9P8LDU1_9PEZI</name>